<protein>
    <submittedName>
        <fullName evidence="1">Uncharacterized protein</fullName>
    </submittedName>
</protein>
<comment type="caution">
    <text evidence="1">The sequence shown here is derived from an EMBL/GenBank/DDBJ whole genome shotgun (WGS) entry which is preliminary data.</text>
</comment>
<accession>A0ABU4YGJ9</accession>
<evidence type="ECO:0000313" key="2">
    <source>
        <dbReference type="Proteomes" id="UP001280156"/>
    </source>
</evidence>
<keyword evidence="2" id="KW-1185">Reference proteome</keyword>
<dbReference type="EMBL" id="JAVIIV010000006">
    <property type="protein sequence ID" value="MDX8486018.1"/>
    <property type="molecule type" value="Genomic_DNA"/>
</dbReference>
<organism evidence="1 2">
    <name type="scientific">Mesorhizobium humile</name>
    <dbReference type="NCBI Taxonomy" id="3072313"/>
    <lineage>
        <taxon>Bacteria</taxon>
        <taxon>Pseudomonadati</taxon>
        <taxon>Pseudomonadota</taxon>
        <taxon>Alphaproteobacteria</taxon>
        <taxon>Hyphomicrobiales</taxon>
        <taxon>Phyllobacteriaceae</taxon>
        <taxon>Mesorhizobium</taxon>
    </lineage>
</organism>
<reference evidence="1 2" key="1">
    <citation type="submission" date="2023-08" db="EMBL/GenBank/DDBJ databases">
        <title>Implementing the SeqCode for naming new Mesorhizobium species isolated from Vachellia karroo root nodules.</title>
        <authorList>
            <person name="Van Lill M."/>
        </authorList>
    </citation>
    <scope>NUCLEOTIDE SEQUENCE [LARGE SCALE GENOMIC DNA]</scope>
    <source>
        <strain evidence="1 2">VK2B</strain>
    </source>
</reference>
<evidence type="ECO:0000313" key="1">
    <source>
        <dbReference type="EMBL" id="MDX8486018.1"/>
    </source>
</evidence>
<gene>
    <name evidence="1" type="ORF">RFM52_12495</name>
</gene>
<dbReference type="Proteomes" id="UP001280156">
    <property type="component" value="Unassembled WGS sequence"/>
</dbReference>
<name>A0ABU4YGJ9_9HYPH</name>
<sequence>MVAGRQSGKVAHAIYSGCHLLNGIGAGLFVGVTGEGANIASARWLQAHHGDGIAVPGNNTHSVRELVAVPSSTVRISGEAAYVTGSQDLVDGVLTIA</sequence>
<proteinExistence type="predicted"/>
<dbReference type="RefSeq" id="WP_320293646.1">
    <property type="nucleotide sequence ID" value="NZ_JAVIIU010000001.1"/>
</dbReference>